<sequence>MRQYISALRSAGRLRAAQTLPRAYATISPDTPPPQSPYEVFDEPSKVRQRDRAILRLREEYNRLPDKSKYASVNDYLRSVDGLREELAERLVERVEDLKTPPQRILELSSHAGQLTRVLQETLSEDESREWYMVEPSELSLNRDQDFPLPVTRIQTSPSHFLTHPQIAPLREKVDAVVSTSGLHWVGDIVGGLTQVRHVLKPDGVFIAAVLGGDTLFELRTALQLAEQERRGGIANRISPMINPTDGASLLNRAGFTTTTVDIEEITINYPSMWELLSDLRDTGESNAILGRRGMISRDVLLAAEGIYRELYQKEEDSIPATFQVIFMIGWKPGPTEPKPLPRGSGQTNLKDILQ</sequence>
<dbReference type="GO" id="GO:0032981">
    <property type="term" value="P:mitochondrial respiratory chain complex I assembly"/>
    <property type="evidence" value="ECO:0007669"/>
    <property type="project" value="TreeGrafter"/>
</dbReference>
<organism evidence="4 5">
    <name type="scientific">Papiliotrema laurentii</name>
    <name type="common">Cryptococcus laurentii</name>
    <dbReference type="NCBI Taxonomy" id="5418"/>
    <lineage>
        <taxon>Eukaryota</taxon>
        <taxon>Fungi</taxon>
        <taxon>Dikarya</taxon>
        <taxon>Basidiomycota</taxon>
        <taxon>Agaricomycotina</taxon>
        <taxon>Tremellomycetes</taxon>
        <taxon>Tremellales</taxon>
        <taxon>Rhynchogastremaceae</taxon>
        <taxon>Papiliotrema</taxon>
    </lineage>
</organism>
<dbReference type="AlphaFoldDB" id="A0AAD9FWW1"/>
<evidence type="ECO:0000313" key="4">
    <source>
        <dbReference type="EMBL" id="KAK1927781.1"/>
    </source>
</evidence>
<dbReference type="InterPro" id="IPR029063">
    <property type="entry name" value="SAM-dependent_MTases_sf"/>
</dbReference>
<evidence type="ECO:0000256" key="1">
    <source>
        <dbReference type="ARBA" id="ARBA00022603"/>
    </source>
</evidence>
<dbReference type="PANTHER" id="PTHR13090">
    <property type="entry name" value="ARGININE-HYDROXYLASE NDUFAF5, MITOCHONDRIAL"/>
    <property type="match status" value="1"/>
</dbReference>
<evidence type="ECO:0000313" key="5">
    <source>
        <dbReference type="Proteomes" id="UP001182556"/>
    </source>
</evidence>
<keyword evidence="5" id="KW-1185">Reference proteome</keyword>
<gene>
    <name evidence="4" type="ORF">DB88DRAFT_507855</name>
</gene>
<name>A0AAD9FWW1_PAPLA</name>
<dbReference type="Proteomes" id="UP001182556">
    <property type="component" value="Unassembled WGS sequence"/>
</dbReference>
<reference evidence="4" key="1">
    <citation type="submission" date="2023-02" db="EMBL/GenBank/DDBJ databases">
        <title>Identification and recombinant expression of a fungal hydrolase from Papiliotrema laurentii that hydrolyzes apple cutin and clears colloidal polyester polyurethane.</title>
        <authorList>
            <consortium name="DOE Joint Genome Institute"/>
            <person name="Roman V.A."/>
            <person name="Bojanowski C."/>
            <person name="Crable B.R."/>
            <person name="Wagner D.N."/>
            <person name="Hung C.S."/>
            <person name="Nadeau L.J."/>
            <person name="Schratz L."/>
            <person name="Haridas S."/>
            <person name="Pangilinan J."/>
            <person name="Lipzen A."/>
            <person name="Na H."/>
            <person name="Yan M."/>
            <person name="Ng V."/>
            <person name="Grigoriev I.V."/>
            <person name="Spatafora J.W."/>
            <person name="Barlow D."/>
            <person name="Biffinger J."/>
            <person name="Kelley-Loughnane N."/>
            <person name="Varaljay V.A."/>
            <person name="Crookes-Goodson W.J."/>
        </authorList>
    </citation>
    <scope>NUCLEOTIDE SEQUENCE</scope>
    <source>
        <strain evidence="4">5307AH</strain>
    </source>
</reference>
<keyword evidence="1 4" id="KW-0489">Methyltransferase</keyword>
<dbReference type="GO" id="GO:0008168">
    <property type="term" value="F:methyltransferase activity"/>
    <property type="evidence" value="ECO:0007669"/>
    <property type="project" value="UniProtKB-KW"/>
</dbReference>
<feature type="compositionally biased region" description="Polar residues" evidence="3">
    <location>
        <begin position="345"/>
        <end position="355"/>
    </location>
</feature>
<dbReference type="GO" id="GO:0032259">
    <property type="term" value="P:methylation"/>
    <property type="evidence" value="ECO:0007669"/>
    <property type="project" value="UniProtKB-KW"/>
</dbReference>
<dbReference type="EMBL" id="JAODAN010000001">
    <property type="protein sequence ID" value="KAK1927781.1"/>
    <property type="molecule type" value="Genomic_DNA"/>
</dbReference>
<feature type="region of interest" description="Disordered" evidence="3">
    <location>
        <begin position="336"/>
        <end position="355"/>
    </location>
</feature>
<comment type="caution">
    <text evidence="4">The sequence shown here is derived from an EMBL/GenBank/DDBJ whole genome shotgun (WGS) entry which is preliminary data.</text>
</comment>
<dbReference type="Pfam" id="PF13489">
    <property type="entry name" value="Methyltransf_23"/>
    <property type="match status" value="1"/>
</dbReference>
<dbReference type="SUPFAM" id="SSF53335">
    <property type="entry name" value="S-adenosyl-L-methionine-dependent methyltransferases"/>
    <property type="match status" value="1"/>
</dbReference>
<dbReference type="GO" id="GO:0005739">
    <property type="term" value="C:mitochondrion"/>
    <property type="evidence" value="ECO:0007669"/>
    <property type="project" value="TreeGrafter"/>
</dbReference>
<dbReference type="PANTHER" id="PTHR13090:SF1">
    <property type="entry name" value="ARGININE-HYDROXYLASE NDUFAF5, MITOCHONDRIAL"/>
    <property type="match status" value="1"/>
</dbReference>
<dbReference type="CDD" id="cd02440">
    <property type="entry name" value="AdoMet_MTases"/>
    <property type="match status" value="1"/>
</dbReference>
<evidence type="ECO:0000256" key="2">
    <source>
        <dbReference type="ARBA" id="ARBA00022679"/>
    </source>
</evidence>
<keyword evidence="2" id="KW-0808">Transferase</keyword>
<evidence type="ECO:0000256" key="3">
    <source>
        <dbReference type="SAM" id="MobiDB-lite"/>
    </source>
</evidence>
<dbReference type="Gene3D" id="3.40.50.150">
    <property type="entry name" value="Vaccinia Virus protein VP39"/>
    <property type="match status" value="1"/>
</dbReference>
<protein>
    <submittedName>
        <fullName evidence="4">S-adenosyl-L-methionine-dependent methyltransferase</fullName>
    </submittedName>
</protein>
<accession>A0AAD9FWW1</accession>
<proteinExistence type="predicted"/>
<dbReference type="InterPro" id="IPR050602">
    <property type="entry name" value="Malonyl-ACP_OMT"/>
</dbReference>